<dbReference type="Gene3D" id="3.20.20.140">
    <property type="entry name" value="Metal-dependent hydrolases"/>
    <property type="match status" value="1"/>
</dbReference>
<keyword evidence="3" id="KW-0732">Signal</keyword>
<evidence type="ECO:0000256" key="2">
    <source>
        <dbReference type="SAM" id="MobiDB-lite"/>
    </source>
</evidence>
<feature type="domain" description="Amidohydrolase-related" evidence="4">
    <location>
        <begin position="716"/>
        <end position="1050"/>
    </location>
</feature>
<dbReference type="InterPro" id="IPR032466">
    <property type="entry name" value="Metal_Hydrolase"/>
</dbReference>
<dbReference type="Gene3D" id="2.30.40.10">
    <property type="entry name" value="Urease, subunit C, domain 1"/>
    <property type="match status" value="1"/>
</dbReference>
<accession>A0A5M6DK68</accession>
<dbReference type="SUPFAM" id="SSF51556">
    <property type="entry name" value="Metallo-dependent hydrolases"/>
    <property type="match status" value="1"/>
</dbReference>
<feature type="compositionally biased region" description="Basic and acidic residues" evidence="2">
    <location>
        <begin position="25"/>
        <end position="37"/>
    </location>
</feature>
<evidence type="ECO:0000259" key="4">
    <source>
        <dbReference type="Pfam" id="PF01979"/>
    </source>
</evidence>
<dbReference type="Proteomes" id="UP000323426">
    <property type="component" value="Unassembled WGS sequence"/>
</dbReference>
<dbReference type="InterPro" id="IPR006680">
    <property type="entry name" value="Amidohydro-rel"/>
</dbReference>
<dbReference type="Pfam" id="PF01979">
    <property type="entry name" value="Amidohydro_1"/>
    <property type="match status" value="1"/>
</dbReference>
<dbReference type="Gene3D" id="2.120.10.30">
    <property type="entry name" value="TolB, C-terminal domain"/>
    <property type="match status" value="3"/>
</dbReference>
<evidence type="ECO:0000313" key="6">
    <source>
        <dbReference type="Proteomes" id="UP000323426"/>
    </source>
</evidence>
<dbReference type="InterPro" id="IPR011659">
    <property type="entry name" value="WD40"/>
</dbReference>
<dbReference type="PANTHER" id="PTHR36842:SF1">
    <property type="entry name" value="PROTEIN TOLB"/>
    <property type="match status" value="1"/>
</dbReference>
<evidence type="ECO:0000313" key="5">
    <source>
        <dbReference type="EMBL" id="KAA5546672.1"/>
    </source>
</evidence>
<protein>
    <submittedName>
        <fullName evidence="5">Amidohydrolase family protein</fullName>
    </submittedName>
</protein>
<keyword evidence="6" id="KW-1185">Reference proteome</keyword>
<feature type="signal peptide" evidence="3">
    <location>
        <begin position="1"/>
        <end position="23"/>
    </location>
</feature>
<comment type="similarity">
    <text evidence="1">Belongs to the TolB family.</text>
</comment>
<dbReference type="SUPFAM" id="SSF82171">
    <property type="entry name" value="DPP6 N-terminal domain-like"/>
    <property type="match status" value="2"/>
</dbReference>
<dbReference type="RefSeq" id="WP_150088276.1">
    <property type="nucleotide sequence ID" value="NZ_VWSF01000006.1"/>
</dbReference>
<sequence>MSKSFYAFLAGVLALSGSVAAIAQDKKPTTPDPKKWQVEAAHGPSKEVSFTTTEGTWMNLDVSPDGKEIVFDLLGDIYSLPITGGEAKLLTGGRSYEVQPRYSPDGKFISFTSDRDGGDNIWVMNRDGSNARAVSKENFRLLNNASWSPDGQYLIARKHFTATRSLGAGEIWAYHIAGGSGIQLTKRKNDQQDAGEPNVSPDGRYVYYSEDMSGGNTFEYNKDPNGLIYMIRRVDRNTGDIENVVTGTGGAVRPQISRDGKLLAFVRRVRTKSVLFIHNLSTGEEWPVYDNLDKDQQEAWAIFGVYPNYAWTPDNKNIIIWAKGKIQKVAIDQPNKVTEIPFRVQSKHQITDAVKYNFGSEGIAPKNFTAKAIRHAVTSPDSKYLVFSAAGYLYKKQLPNGQPVRLTKGTDFEYYPAFSPDGKSIVYATWNDENLSAIYKTDLNGSKPQKLTPEKGFYETPSFSPDGQKIVFSKTGGNDHQGYAFGKNTGIYWLPAKGGNPTLLQKSGNNPIFDKTGQRIYFSAYEGGNYTLKSVNLNGQEPVTHLFSKYASQFVPSPDNKWVAFTELFNVYIVPLTATGKGLEISADSKVIPMTRVTRDAGTSLHWSRDSQKLHWLLGEEYFTNDLKNRFTFIPGAVTKIPPLDSTGLKINLVLNTDVPQGKIAFTNARIITMKSDEVIQNGTLVVEGNRIVAVGPADQVTVPAGTKTIDAKGKTIMPGFVDVHAHLGTFRTGMSPQKQWSYYANLAYGVTTTHDPSSSTEQVFNQSEMVKAGTMVGPRIFSTGTVLYGADGNFKAVINSLDDARSHLRRIKSMGGFSVKSYNQPRREQRQQVIQAARELGMAVVPEGGSTFFHNMTMILDGHTGIEHNIPIAPFYNDVVSLWKASNTAYTPTLIVNYGANSGEYYWYQKTNVWDKDRLQRFMPRSFIDSRSRRVTLVPDEEYANGHLLTSQACKKLADQGVKINLGAHGQLQGLGAHWELWMLQQGGLSNHEALRAATLNGAQYLGMEKEIGSLETGKLADLIVLDKNPLENIQHSEGVVYTMVNGRLYDAATMQETGNYNKKPTPFYWENPKVSGSFPFTEGMDVHSLGIAGEQCSCHGRH</sequence>
<dbReference type="SUPFAM" id="SSF51338">
    <property type="entry name" value="Composite domain of metallo-dependent hydrolases"/>
    <property type="match status" value="1"/>
</dbReference>
<dbReference type="EMBL" id="VWSF01000006">
    <property type="protein sequence ID" value="KAA5546672.1"/>
    <property type="molecule type" value="Genomic_DNA"/>
</dbReference>
<evidence type="ECO:0000256" key="1">
    <source>
        <dbReference type="ARBA" id="ARBA00009820"/>
    </source>
</evidence>
<proteinExistence type="inferred from homology"/>
<reference evidence="5 6" key="1">
    <citation type="submission" date="2019-09" db="EMBL/GenBank/DDBJ databases">
        <title>Genome sequence and assembly of Adhaeribacter sp.</title>
        <authorList>
            <person name="Chhetri G."/>
        </authorList>
    </citation>
    <scope>NUCLEOTIDE SEQUENCE [LARGE SCALE GENOMIC DNA]</scope>
    <source>
        <strain evidence="5 6">DK36</strain>
    </source>
</reference>
<gene>
    <name evidence="5" type="ORF">F0145_10020</name>
</gene>
<dbReference type="InterPro" id="IPR011059">
    <property type="entry name" value="Metal-dep_hydrolase_composite"/>
</dbReference>
<dbReference type="AlphaFoldDB" id="A0A5M6DK68"/>
<keyword evidence="5" id="KW-0378">Hydrolase</keyword>
<feature type="region of interest" description="Disordered" evidence="2">
    <location>
        <begin position="25"/>
        <end position="45"/>
    </location>
</feature>
<name>A0A5M6DK68_9BACT</name>
<dbReference type="InterPro" id="IPR011042">
    <property type="entry name" value="6-blade_b-propeller_TolB-like"/>
</dbReference>
<feature type="chain" id="PRO_5024302092" evidence="3">
    <location>
        <begin position="24"/>
        <end position="1104"/>
    </location>
</feature>
<organism evidence="5 6">
    <name type="scientific">Adhaeribacter rhizoryzae</name>
    <dbReference type="NCBI Taxonomy" id="2607907"/>
    <lineage>
        <taxon>Bacteria</taxon>
        <taxon>Pseudomonadati</taxon>
        <taxon>Bacteroidota</taxon>
        <taxon>Cytophagia</taxon>
        <taxon>Cytophagales</taxon>
        <taxon>Hymenobacteraceae</taxon>
        <taxon>Adhaeribacter</taxon>
    </lineage>
</organism>
<dbReference type="GO" id="GO:0016810">
    <property type="term" value="F:hydrolase activity, acting on carbon-nitrogen (but not peptide) bonds"/>
    <property type="evidence" value="ECO:0007669"/>
    <property type="project" value="InterPro"/>
</dbReference>
<evidence type="ECO:0000256" key="3">
    <source>
        <dbReference type="SAM" id="SignalP"/>
    </source>
</evidence>
<dbReference type="PANTHER" id="PTHR36842">
    <property type="entry name" value="PROTEIN TOLB HOMOLOG"/>
    <property type="match status" value="1"/>
</dbReference>
<dbReference type="Pfam" id="PF07676">
    <property type="entry name" value="PD40"/>
    <property type="match status" value="4"/>
</dbReference>
<comment type="caution">
    <text evidence="5">The sequence shown here is derived from an EMBL/GenBank/DDBJ whole genome shotgun (WGS) entry which is preliminary data.</text>
</comment>